<dbReference type="PROSITE" id="PS00911">
    <property type="entry name" value="DHODEHASE_1"/>
    <property type="match status" value="1"/>
</dbReference>
<keyword evidence="10" id="KW-0665">Pyrimidine biosynthesis</keyword>
<accession>A0A1S8GQ28</accession>
<evidence type="ECO:0000256" key="7">
    <source>
        <dbReference type="ARBA" id="ARBA00018366"/>
    </source>
</evidence>
<comment type="function">
    <text evidence="2">Catalyzes the conversion of dihydroorotate to orotate with quinone as electron acceptor.</text>
</comment>
<dbReference type="NCBIfam" id="NF003645">
    <property type="entry name" value="PRK05286.1-2"/>
    <property type="match status" value="1"/>
</dbReference>
<organism evidence="16 17">
    <name type="scientific">Bombella intestini</name>
    <dbReference type="NCBI Taxonomy" id="1539051"/>
    <lineage>
        <taxon>Bacteria</taxon>
        <taxon>Pseudomonadati</taxon>
        <taxon>Pseudomonadota</taxon>
        <taxon>Alphaproteobacteria</taxon>
        <taxon>Acetobacterales</taxon>
        <taxon>Acetobacteraceae</taxon>
        <taxon>Bombella</taxon>
    </lineage>
</organism>
<keyword evidence="9" id="KW-0288">FMN</keyword>
<keyword evidence="8" id="KW-0285">Flavoprotein</keyword>
<dbReference type="GO" id="GO:0006207">
    <property type="term" value="P:'de novo' pyrimidine nucleobase biosynthetic process"/>
    <property type="evidence" value="ECO:0007669"/>
    <property type="project" value="UniProtKB-UniRule"/>
</dbReference>
<reference evidence="16 17" key="1">
    <citation type="journal article" date="2016" name="PLoS ONE">
        <title>Whole-Genome Sequence Analysis of Bombella intestini LMG 28161T, a Novel Acetic Acid Bacterium Isolated from the Crop of a Red-Tailed Bumble Bee, Bombus lapidarius.</title>
        <authorList>
            <person name="Li L."/>
            <person name="Illeghems K."/>
            <person name="Van Kerrebroeck S."/>
            <person name="Borremans W."/>
            <person name="Cleenwerck I."/>
            <person name="Smagghe G."/>
            <person name="De Vuyst L."/>
            <person name="Vandamme P."/>
        </authorList>
    </citation>
    <scope>NUCLEOTIDE SEQUENCE [LARGE SCALE GENOMIC DNA]</scope>
    <source>
        <strain evidence="16 17">R-52487</strain>
    </source>
</reference>
<evidence type="ECO:0000256" key="6">
    <source>
        <dbReference type="ARBA" id="ARBA00012791"/>
    </source>
</evidence>
<evidence type="ECO:0000256" key="2">
    <source>
        <dbReference type="ARBA" id="ARBA00003125"/>
    </source>
</evidence>
<evidence type="ECO:0000256" key="12">
    <source>
        <dbReference type="ARBA" id="ARBA00023136"/>
    </source>
</evidence>
<comment type="cofactor">
    <cofactor evidence="1">
        <name>FMN</name>
        <dbReference type="ChEBI" id="CHEBI:58210"/>
    </cofactor>
</comment>
<comment type="subcellular location">
    <subcellularLocation>
        <location evidence="3">Membrane</location>
    </subcellularLocation>
</comment>
<dbReference type="SUPFAM" id="SSF51395">
    <property type="entry name" value="FMN-linked oxidoreductases"/>
    <property type="match status" value="1"/>
</dbReference>
<dbReference type="UniPathway" id="UPA00070">
    <property type="reaction ID" value="UER00946"/>
</dbReference>
<evidence type="ECO:0000256" key="5">
    <source>
        <dbReference type="ARBA" id="ARBA00005359"/>
    </source>
</evidence>
<dbReference type="NCBIfam" id="TIGR01036">
    <property type="entry name" value="pyrD_sub2"/>
    <property type="match status" value="1"/>
</dbReference>
<evidence type="ECO:0000256" key="3">
    <source>
        <dbReference type="ARBA" id="ARBA00004370"/>
    </source>
</evidence>
<name>A0A1S8GQ28_9PROT</name>
<gene>
    <name evidence="16" type="ORF">AL01_03460</name>
</gene>
<evidence type="ECO:0000256" key="10">
    <source>
        <dbReference type="ARBA" id="ARBA00022975"/>
    </source>
</evidence>
<dbReference type="NCBIfam" id="NF003652">
    <property type="entry name" value="PRK05286.2-5"/>
    <property type="match status" value="1"/>
</dbReference>
<evidence type="ECO:0000313" key="16">
    <source>
        <dbReference type="EMBL" id="OOL18818.1"/>
    </source>
</evidence>
<dbReference type="STRING" id="1539051.AL01_03460"/>
<evidence type="ECO:0000259" key="15">
    <source>
        <dbReference type="Pfam" id="PF01180"/>
    </source>
</evidence>
<dbReference type="InterPro" id="IPR005720">
    <property type="entry name" value="Dihydroorotate_DH_cat"/>
</dbReference>
<evidence type="ECO:0000313" key="17">
    <source>
        <dbReference type="Proteomes" id="UP000200980"/>
    </source>
</evidence>
<feature type="domain" description="Dihydroorotate dehydrogenase catalytic" evidence="15">
    <location>
        <begin position="43"/>
        <end position="339"/>
    </location>
</feature>
<dbReference type="InterPro" id="IPR012135">
    <property type="entry name" value="Dihydroorotate_DH_1_2"/>
</dbReference>
<dbReference type="GO" id="GO:0016020">
    <property type="term" value="C:membrane"/>
    <property type="evidence" value="ECO:0007669"/>
    <property type="project" value="UniProtKB-SubCell"/>
</dbReference>
<comment type="pathway">
    <text evidence="4">Pyrimidine metabolism; UMP biosynthesis via de novo pathway; orotate from (S)-dihydroorotate (quinone route): step 1/1.</text>
</comment>
<evidence type="ECO:0000256" key="8">
    <source>
        <dbReference type="ARBA" id="ARBA00022630"/>
    </source>
</evidence>
<dbReference type="PIRSF" id="PIRSF000164">
    <property type="entry name" value="DHO_oxidase"/>
    <property type="match status" value="1"/>
</dbReference>
<dbReference type="PANTHER" id="PTHR48109">
    <property type="entry name" value="DIHYDROOROTATE DEHYDROGENASE (QUINONE), MITOCHONDRIAL-RELATED"/>
    <property type="match status" value="1"/>
</dbReference>
<dbReference type="InterPro" id="IPR050074">
    <property type="entry name" value="DHO_dehydrogenase"/>
</dbReference>
<comment type="caution">
    <text evidence="16">The sequence shown here is derived from an EMBL/GenBank/DDBJ whole genome shotgun (WGS) entry which is preliminary data.</text>
</comment>
<comment type="similarity">
    <text evidence="5">Belongs to the dihydroorotate dehydrogenase family. Type 2 subfamily.</text>
</comment>
<dbReference type="OrthoDB" id="9802377at2"/>
<dbReference type="RefSeq" id="WP_077395990.1">
    <property type="nucleotide sequence ID" value="NZ_JATM01000002.1"/>
</dbReference>
<proteinExistence type="inferred from homology"/>
<dbReference type="EMBL" id="JATM01000002">
    <property type="protein sequence ID" value="OOL18818.1"/>
    <property type="molecule type" value="Genomic_DNA"/>
</dbReference>
<keyword evidence="11" id="KW-0560">Oxidoreductase</keyword>
<evidence type="ECO:0000256" key="1">
    <source>
        <dbReference type="ARBA" id="ARBA00001917"/>
    </source>
</evidence>
<dbReference type="GO" id="GO:0005737">
    <property type="term" value="C:cytoplasm"/>
    <property type="evidence" value="ECO:0007669"/>
    <property type="project" value="InterPro"/>
</dbReference>
<dbReference type="CDD" id="cd04738">
    <property type="entry name" value="DHOD_2_like"/>
    <property type="match status" value="1"/>
</dbReference>
<dbReference type="GO" id="GO:0044205">
    <property type="term" value="P:'de novo' UMP biosynthetic process"/>
    <property type="evidence" value="ECO:0007669"/>
    <property type="project" value="UniProtKB-UniPathway"/>
</dbReference>
<dbReference type="InterPro" id="IPR005719">
    <property type="entry name" value="Dihydroorotate_DH_2"/>
</dbReference>
<evidence type="ECO:0000256" key="13">
    <source>
        <dbReference type="ARBA" id="ARBA00048639"/>
    </source>
</evidence>
<dbReference type="AlphaFoldDB" id="A0A1S8GQ28"/>
<dbReference type="InterPro" id="IPR001295">
    <property type="entry name" value="Dihydroorotate_DH_CS"/>
</dbReference>
<evidence type="ECO:0000256" key="4">
    <source>
        <dbReference type="ARBA" id="ARBA00005161"/>
    </source>
</evidence>
<dbReference type="PANTHER" id="PTHR48109:SF4">
    <property type="entry name" value="DIHYDROOROTATE DEHYDROGENASE (QUINONE), MITOCHONDRIAL"/>
    <property type="match status" value="1"/>
</dbReference>
<comment type="catalytic activity">
    <reaction evidence="13">
        <text>(S)-dihydroorotate + a quinone = orotate + a quinol</text>
        <dbReference type="Rhea" id="RHEA:30187"/>
        <dbReference type="ChEBI" id="CHEBI:24646"/>
        <dbReference type="ChEBI" id="CHEBI:30839"/>
        <dbReference type="ChEBI" id="CHEBI:30864"/>
        <dbReference type="ChEBI" id="CHEBI:132124"/>
        <dbReference type="EC" id="1.3.5.2"/>
    </reaction>
</comment>
<dbReference type="Pfam" id="PF01180">
    <property type="entry name" value="DHO_dh"/>
    <property type="match status" value="1"/>
</dbReference>
<evidence type="ECO:0000256" key="14">
    <source>
        <dbReference type="NCBIfam" id="TIGR01036"/>
    </source>
</evidence>
<dbReference type="Proteomes" id="UP000200980">
    <property type="component" value="Unassembled WGS sequence"/>
</dbReference>
<dbReference type="InterPro" id="IPR013785">
    <property type="entry name" value="Aldolase_TIM"/>
</dbReference>
<keyword evidence="17" id="KW-1185">Reference proteome</keyword>
<dbReference type="Gene3D" id="3.20.20.70">
    <property type="entry name" value="Aldolase class I"/>
    <property type="match status" value="1"/>
</dbReference>
<sequence>MLDIGKTATWLLRRLNPETAHELAIHSIAHGLAGRGKPDHSALRTEALGLSFPNPIGLAAGFDKNARAVRGLTKLGFGFVETGTVTPRPQPGNPRPRLFRLVEDRAIINRMGFNSCGIDKFCQNLAPLFRPNRHGQVGPTDAPLGINLGINKTGADPLVDYPALVGRTKSYADYLTINLSSPNTPGLRDLQAADMLARLLEAIQTAHPDRPPLLVKLAPDLEDEAYAPILQAVIDGGADGLILTNTTLARPTSLKDPHRDETGGLSGAPLADRARHVLQLVSELNKGRLCLVSSGGIETGRDILERLKMGANLVQIYTAFIYEGPAVLTRLKQELLHEMSRSGIRSLTALQR</sequence>
<protein>
    <recommendedName>
        <fullName evidence="7 14">Dihydroorotate dehydrogenase (quinone)</fullName>
        <ecNumber evidence="6 14">1.3.5.2</ecNumber>
    </recommendedName>
</protein>
<dbReference type="GO" id="GO:0106430">
    <property type="term" value="F:dihydroorotate dehydrogenase (quinone) activity"/>
    <property type="evidence" value="ECO:0007669"/>
    <property type="project" value="UniProtKB-EC"/>
</dbReference>
<evidence type="ECO:0000256" key="11">
    <source>
        <dbReference type="ARBA" id="ARBA00023002"/>
    </source>
</evidence>
<keyword evidence="12" id="KW-0472">Membrane</keyword>
<evidence type="ECO:0000256" key="9">
    <source>
        <dbReference type="ARBA" id="ARBA00022643"/>
    </source>
</evidence>
<dbReference type="EC" id="1.3.5.2" evidence="6 14"/>